<dbReference type="AlphaFoldDB" id="A0A182M0V2"/>
<keyword evidence="3" id="KW-1185">Reference proteome</keyword>
<name>A0A182M0V2_9DIPT</name>
<protein>
    <submittedName>
        <fullName evidence="2">Uncharacterized protein</fullName>
    </submittedName>
</protein>
<keyword evidence="1" id="KW-0812">Transmembrane</keyword>
<feature type="transmembrane region" description="Helical" evidence="1">
    <location>
        <begin position="35"/>
        <end position="68"/>
    </location>
</feature>
<evidence type="ECO:0000313" key="3">
    <source>
        <dbReference type="Proteomes" id="UP000075883"/>
    </source>
</evidence>
<evidence type="ECO:0000256" key="1">
    <source>
        <dbReference type="SAM" id="Phobius"/>
    </source>
</evidence>
<sequence length="109" mass="11451">METAESSTVRTVNGGEVPFVTGFTGKMDCGTGSDAAANVVACLVLALWLVEIGTLVSVLLLLLLLVLWPLVVVLVDVPVRIVADCATTEEAVIAVKDSFLRDSSPDLSY</sequence>
<accession>A0A182M0V2</accession>
<reference evidence="3" key="1">
    <citation type="submission" date="2013-09" db="EMBL/GenBank/DDBJ databases">
        <title>The Genome Sequence of Anopheles culicifacies species A.</title>
        <authorList>
            <consortium name="The Broad Institute Genomics Platform"/>
            <person name="Neafsey D.E."/>
            <person name="Besansky N."/>
            <person name="Howell P."/>
            <person name="Walton C."/>
            <person name="Young S.K."/>
            <person name="Zeng Q."/>
            <person name="Gargeya S."/>
            <person name="Fitzgerald M."/>
            <person name="Haas B."/>
            <person name="Abouelleil A."/>
            <person name="Allen A.W."/>
            <person name="Alvarado L."/>
            <person name="Arachchi H.M."/>
            <person name="Berlin A.M."/>
            <person name="Chapman S.B."/>
            <person name="Gainer-Dewar J."/>
            <person name="Goldberg J."/>
            <person name="Griggs A."/>
            <person name="Gujja S."/>
            <person name="Hansen M."/>
            <person name="Howarth C."/>
            <person name="Imamovic A."/>
            <person name="Ireland A."/>
            <person name="Larimer J."/>
            <person name="McCowan C."/>
            <person name="Murphy C."/>
            <person name="Pearson M."/>
            <person name="Poon T.W."/>
            <person name="Priest M."/>
            <person name="Roberts A."/>
            <person name="Saif S."/>
            <person name="Shea T."/>
            <person name="Sisk P."/>
            <person name="Sykes S."/>
            <person name="Wortman J."/>
            <person name="Nusbaum C."/>
            <person name="Birren B."/>
        </authorList>
    </citation>
    <scope>NUCLEOTIDE SEQUENCE [LARGE SCALE GENOMIC DNA]</scope>
    <source>
        <strain evidence="3">A-37</strain>
    </source>
</reference>
<organism evidence="2 3">
    <name type="scientific">Anopheles culicifacies</name>
    <dbReference type="NCBI Taxonomy" id="139723"/>
    <lineage>
        <taxon>Eukaryota</taxon>
        <taxon>Metazoa</taxon>
        <taxon>Ecdysozoa</taxon>
        <taxon>Arthropoda</taxon>
        <taxon>Hexapoda</taxon>
        <taxon>Insecta</taxon>
        <taxon>Pterygota</taxon>
        <taxon>Neoptera</taxon>
        <taxon>Endopterygota</taxon>
        <taxon>Diptera</taxon>
        <taxon>Nematocera</taxon>
        <taxon>Culicoidea</taxon>
        <taxon>Culicidae</taxon>
        <taxon>Anophelinae</taxon>
        <taxon>Anopheles</taxon>
        <taxon>culicifacies species complex</taxon>
    </lineage>
</organism>
<dbReference type="EMBL" id="AXCM01003010">
    <property type="status" value="NOT_ANNOTATED_CDS"/>
    <property type="molecule type" value="Genomic_DNA"/>
</dbReference>
<proteinExistence type="predicted"/>
<dbReference type="VEuPathDB" id="VectorBase:ACUA006713"/>
<keyword evidence="1" id="KW-0472">Membrane</keyword>
<keyword evidence="1" id="KW-1133">Transmembrane helix</keyword>
<dbReference type="EnsemblMetazoa" id="ACUA006713-RA">
    <property type="protein sequence ID" value="ACUA006713-PA"/>
    <property type="gene ID" value="ACUA006713"/>
</dbReference>
<reference evidence="2" key="2">
    <citation type="submission" date="2020-05" db="UniProtKB">
        <authorList>
            <consortium name="EnsemblMetazoa"/>
        </authorList>
    </citation>
    <scope>IDENTIFICATION</scope>
    <source>
        <strain evidence="2">A-37</strain>
    </source>
</reference>
<evidence type="ECO:0000313" key="2">
    <source>
        <dbReference type="EnsemblMetazoa" id="ACUA006713-PA"/>
    </source>
</evidence>
<dbReference type="Proteomes" id="UP000075883">
    <property type="component" value="Unassembled WGS sequence"/>
</dbReference>